<dbReference type="Proteomes" id="UP000233837">
    <property type="component" value="Unassembled WGS sequence"/>
</dbReference>
<dbReference type="EMBL" id="KZ503501">
    <property type="protein sequence ID" value="PKU63333.1"/>
    <property type="molecule type" value="Genomic_DNA"/>
</dbReference>
<gene>
    <name evidence="1" type="ORF">MA16_Dca013377</name>
</gene>
<evidence type="ECO:0000313" key="2">
    <source>
        <dbReference type="Proteomes" id="UP000233837"/>
    </source>
</evidence>
<proteinExistence type="predicted"/>
<reference evidence="1 2" key="1">
    <citation type="journal article" date="2016" name="Sci. Rep.">
        <title>The Dendrobium catenatum Lindl. genome sequence provides insights into polysaccharide synthase, floral development and adaptive evolution.</title>
        <authorList>
            <person name="Zhang G.Q."/>
            <person name="Xu Q."/>
            <person name="Bian C."/>
            <person name="Tsai W.C."/>
            <person name="Yeh C.M."/>
            <person name="Liu K.W."/>
            <person name="Yoshida K."/>
            <person name="Zhang L.S."/>
            <person name="Chang S.B."/>
            <person name="Chen F."/>
            <person name="Shi Y."/>
            <person name="Su Y.Y."/>
            <person name="Zhang Y.Q."/>
            <person name="Chen L.J."/>
            <person name="Yin Y."/>
            <person name="Lin M."/>
            <person name="Huang H."/>
            <person name="Deng H."/>
            <person name="Wang Z.W."/>
            <person name="Zhu S.L."/>
            <person name="Zhao X."/>
            <person name="Deng C."/>
            <person name="Niu S.C."/>
            <person name="Huang J."/>
            <person name="Wang M."/>
            <person name="Liu G.H."/>
            <person name="Yang H.J."/>
            <person name="Xiao X.J."/>
            <person name="Hsiao Y.Y."/>
            <person name="Wu W.L."/>
            <person name="Chen Y.Y."/>
            <person name="Mitsuda N."/>
            <person name="Ohme-Takagi M."/>
            <person name="Luo Y.B."/>
            <person name="Van de Peer Y."/>
            <person name="Liu Z.J."/>
        </authorList>
    </citation>
    <scope>NUCLEOTIDE SEQUENCE [LARGE SCALE GENOMIC DNA]</scope>
    <source>
        <tissue evidence="1">The whole plant</tissue>
    </source>
</reference>
<sequence>MATKKVEALGGELAQIKSGMEEKFSTMERMEGRLGGIEKIIKKLMEMQSQASWAVPITSPHHNLTKGPMAKLKGKEIEREEFDEKSSFHQEPPLRTLIMGGIEVSKGGTAEKCSMVEFMKEVVGDRPLWKAIWIRGVDNRRGRWKSRTMGIGS</sequence>
<evidence type="ECO:0000313" key="1">
    <source>
        <dbReference type="EMBL" id="PKU63333.1"/>
    </source>
</evidence>
<name>A0A2I0VIY8_9ASPA</name>
<protein>
    <submittedName>
        <fullName evidence="1">Uncharacterized protein</fullName>
    </submittedName>
</protein>
<organism evidence="1 2">
    <name type="scientific">Dendrobium catenatum</name>
    <dbReference type="NCBI Taxonomy" id="906689"/>
    <lineage>
        <taxon>Eukaryota</taxon>
        <taxon>Viridiplantae</taxon>
        <taxon>Streptophyta</taxon>
        <taxon>Embryophyta</taxon>
        <taxon>Tracheophyta</taxon>
        <taxon>Spermatophyta</taxon>
        <taxon>Magnoliopsida</taxon>
        <taxon>Liliopsida</taxon>
        <taxon>Asparagales</taxon>
        <taxon>Orchidaceae</taxon>
        <taxon>Epidendroideae</taxon>
        <taxon>Malaxideae</taxon>
        <taxon>Dendrobiinae</taxon>
        <taxon>Dendrobium</taxon>
    </lineage>
</organism>
<dbReference type="AlphaFoldDB" id="A0A2I0VIY8"/>
<reference evidence="1 2" key="2">
    <citation type="journal article" date="2017" name="Nature">
        <title>The Apostasia genome and the evolution of orchids.</title>
        <authorList>
            <person name="Zhang G.Q."/>
            <person name="Liu K.W."/>
            <person name="Li Z."/>
            <person name="Lohaus R."/>
            <person name="Hsiao Y.Y."/>
            <person name="Niu S.C."/>
            <person name="Wang J.Y."/>
            <person name="Lin Y.C."/>
            <person name="Xu Q."/>
            <person name="Chen L.J."/>
            <person name="Yoshida K."/>
            <person name="Fujiwara S."/>
            <person name="Wang Z.W."/>
            <person name="Zhang Y.Q."/>
            <person name="Mitsuda N."/>
            <person name="Wang M."/>
            <person name="Liu G.H."/>
            <person name="Pecoraro L."/>
            <person name="Huang H.X."/>
            <person name="Xiao X.J."/>
            <person name="Lin M."/>
            <person name="Wu X.Y."/>
            <person name="Wu W.L."/>
            <person name="Chen Y.Y."/>
            <person name="Chang S.B."/>
            <person name="Sakamoto S."/>
            <person name="Ohme-Takagi M."/>
            <person name="Yagi M."/>
            <person name="Zeng S.J."/>
            <person name="Shen C.Y."/>
            <person name="Yeh C.M."/>
            <person name="Luo Y.B."/>
            <person name="Tsai W.C."/>
            <person name="Van de Peer Y."/>
            <person name="Liu Z.J."/>
        </authorList>
    </citation>
    <scope>NUCLEOTIDE SEQUENCE [LARGE SCALE GENOMIC DNA]</scope>
    <source>
        <tissue evidence="1">The whole plant</tissue>
    </source>
</reference>
<keyword evidence="2" id="KW-1185">Reference proteome</keyword>
<accession>A0A2I0VIY8</accession>